<dbReference type="GO" id="GO:0005975">
    <property type="term" value="P:carbohydrate metabolic process"/>
    <property type="evidence" value="ECO:0007669"/>
    <property type="project" value="InterPro"/>
</dbReference>
<accession>A0A7X1F5B9</accession>
<keyword evidence="2" id="KW-1185">Reference proteome</keyword>
<dbReference type="AlphaFoldDB" id="A0A7X1F5B9"/>
<gene>
    <name evidence="1" type="ORF">H7F49_03020</name>
</gene>
<protein>
    <submittedName>
        <fullName evidence="1">Polysaccharide deacetylase family protein</fullName>
    </submittedName>
</protein>
<dbReference type="Proteomes" id="UP000520156">
    <property type="component" value="Unassembled WGS sequence"/>
</dbReference>
<reference evidence="1 2" key="1">
    <citation type="submission" date="2020-08" db="EMBL/GenBank/DDBJ databases">
        <title>The genome sequence of Novosphingobium flavum 4Y4.</title>
        <authorList>
            <person name="Liu Y."/>
        </authorList>
    </citation>
    <scope>NUCLEOTIDE SEQUENCE [LARGE SCALE GENOMIC DNA]</scope>
    <source>
        <strain evidence="1 2">4Y4</strain>
    </source>
</reference>
<dbReference type="InterPro" id="IPR011330">
    <property type="entry name" value="Glyco_hydro/deAcase_b/a-brl"/>
</dbReference>
<comment type="caution">
    <text evidence="1">The sequence shown here is derived from an EMBL/GenBank/DDBJ whole genome shotgun (WGS) entry which is preliminary data.</text>
</comment>
<sequence>MTDPPSSEAFVAFPDGFGSRFIVTVDTEEEFDWTAPFSAEGFTLDAVPELGTFQRFCEEYGVCPLYLIDYPIATSPVAAEVLGEAVRAGRADVGIQLHPWVNPPHDEAISTHNSFAGNLPEPLERSKLAVLRDVIERNFGRAPRVYRAGRYGVGPATAPILLDHGIAIDTSVRARFDYSSGGGQNFRDLPVRPWWVGAPGRLMELPLTTVFWGLLRRYGPILYPKLWRAPRLRGLLSRLGLLERIPLTPEGASAVEAIRGIDMALREGVPVLVFSFHSPSLQAGHTPYVRNAADLAALYDWWRTVFAELARRGVRPTSVAEIMAAARLA</sequence>
<proteinExistence type="predicted"/>
<dbReference type="EMBL" id="JACLAU010000002">
    <property type="protein sequence ID" value="MBC2650666.1"/>
    <property type="molecule type" value="Genomic_DNA"/>
</dbReference>
<organism evidence="1 2">
    <name type="scientific">Novosphingobium aerophilum</name>
    <dbReference type="NCBI Taxonomy" id="2839843"/>
    <lineage>
        <taxon>Bacteria</taxon>
        <taxon>Pseudomonadati</taxon>
        <taxon>Pseudomonadota</taxon>
        <taxon>Alphaproteobacteria</taxon>
        <taxon>Sphingomonadales</taxon>
        <taxon>Sphingomonadaceae</taxon>
        <taxon>Novosphingobium</taxon>
    </lineage>
</organism>
<dbReference type="SUPFAM" id="SSF88713">
    <property type="entry name" value="Glycoside hydrolase/deacetylase"/>
    <property type="match status" value="1"/>
</dbReference>
<evidence type="ECO:0000313" key="2">
    <source>
        <dbReference type="Proteomes" id="UP000520156"/>
    </source>
</evidence>
<name>A0A7X1F5B9_9SPHN</name>
<evidence type="ECO:0000313" key="1">
    <source>
        <dbReference type="EMBL" id="MBC2650666.1"/>
    </source>
</evidence>
<dbReference type="CDD" id="cd10935">
    <property type="entry name" value="CE4_WalW"/>
    <property type="match status" value="1"/>
</dbReference>
<dbReference type="Gene3D" id="3.20.20.370">
    <property type="entry name" value="Glycoside hydrolase/deacetylase"/>
    <property type="match status" value="1"/>
</dbReference>